<proteinExistence type="predicted"/>
<evidence type="ECO:0000256" key="2">
    <source>
        <dbReference type="ARBA" id="ARBA00022723"/>
    </source>
</evidence>
<dbReference type="Pfam" id="PF13359">
    <property type="entry name" value="DDE_Tnp_4"/>
    <property type="match status" value="1"/>
</dbReference>
<evidence type="ECO:0000256" key="1">
    <source>
        <dbReference type="ARBA" id="ARBA00001968"/>
    </source>
</evidence>
<name>A0A8K0JWT7_LADFU</name>
<organism evidence="4 5">
    <name type="scientific">Ladona fulva</name>
    <name type="common">Scarce chaser dragonfly</name>
    <name type="synonym">Libellula fulva</name>
    <dbReference type="NCBI Taxonomy" id="123851"/>
    <lineage>
        <taxon>Eukaryota</taxon>
        <taxon>Metazoa</taxon>
        <taxon>Ecdysozoa</taxon>
        <taxon>Arthropoda</taxon>
        <taxon>Hexapoda</taxon>
        <taxon>Insecta</taxon>
        <taxon>Pterygota</taxon>
        <taxon>Palaeoptera</taxon>
        <taxon>Odonata</taxon>
        <taxon>Epiprocta</taxon>
        <taxon>Anisoptera</taxon>
        <taxon>Libelluloidea</taxon>
        <taxon>Libellulidae</taxon>
        <taxon>Ladona</taxon>
    </lineage>
</organism>
<evidence type="ECO:0000313" key="5">
    <source>
        <dbReference type="Proteomes" id="UP000792457"/>
    </source>
</evidence>
<feature type="domain" description="DDE Tnp4" evidence="3">
    <location>
        <begin position="68"/>
        <end position="172"/>
    </location>
</feature>
<dbReference type="AlphaFoldDB" id="A0A8K0JWT7"/>
<keyword evidence="5" id="KW-1185">Reference proteome</keyword>
<dbReference type="Proteomes" id="UP000792457">
    <property type="component" value="Unassembled WGS sequence"/>
</dbReference>
<dbReference type="GO" id="GO:0046872">
    <property type="term" value="F:metal ion binding"/>
    <property type="evidence" value="ECO:0007669"/>
    <property type="project" value="UniProtKB-KW"/>
</dbReference>
<comment type="caution">
    <text evidence="4">The sequence shown here is derived from an EMBL/GenBank/DDBJ whole genome shotgun (WGS) entry which is preliminary data.</text>
</comment>
<reference evidence="4" key="2">
    <citation type="submission" date="2017-10" db="EMBL/GenBank/DDBJ databases">
        <title>Ladona fulva Genome sequencing and assembly.</title>
        <authorList>
            <person name="Murali S."/>
            <person name="Richards S."/>
            <person name="Bandaranaike D."/>
            <person name="Bellair M."/>
            <person name="Blankenburg K."/>
            <person name="Chao H."/>
            <person name="Dinh H."/>
            <person name="Doddapaneni H."/>
            <person name="Dugan-Rocha S."/>
            <person name="Elkadiri S."/>
            <person name="Gnanaolivu R."/>
            <person name="Hernandez B."/>
            <person name="Skinner E."/>
            <person name="Javaid M."/>
            <person name="Lee S."/>
            <person name="Li M."/>
            <person name="Ming W."/>
            <person name="Munidasa M."/>
            <person name="Muniz J."/>
            <person name="Nguyen L."/>
            <person name="Hughes D."/>
            <person name="Osuji N."/>
            <person name="Pu L.-L."/>
            <person name="Puazo M."/>
            <person name="Qu C."/>
            <person name="Quiroz J."/>
            <person name="Raj R."/>
            <person name="Weissenberger G."/>
            <person name="Xin Y."/>
            <person name="Zou X."/>
            <person name="Han Y."/>
            <person name="Worley K."/>
            <person name="Muzny D."/>
            <person name="Gibbs R."/>
        </authorList>
    </citation>
    <scope>NUCLEOTIDE SEQUENCE</scope>
    <source>
        <strain evidence="4">Sampled in the wild</strain>
    </source>
</reference>
<reference evidence="4" key="1">
    <citation type="submission" date="2013-04" db="EMBL/GenBank/DDBJ databases">
        <authorList>
            <person name="Qu J."/>
            <person name="Murali S.C."/>
            <person name="Bandaranaike D."/>
            <person name="Bellair M."/>
            <person name="Blankenburg K."/>
            <person name="Chao H."/>
            <person name="Dinh H."/>
            <person name="Doddapaneni H."/>
            <person name="Downs B."/>
            <person name="Dugan-Rocha S."/>
            <person name="Elkadiri S."/>
            <person name="Gnanaolivu R.D."/>
            <person name="Hernandez B."/>
            <person name="Javaid M."/>
            <person name="Jayaseelan J.C."/>
            <person name="Lee S."/>
            <person name="Li M."/>
            <person name="Ming W."/>
            <person name="Munidasa M."/>
            <person name="Muniz J."/>
            <person name="Nguyen L."/>
            <person name="Ongeri F."/>
            <person name="Osuji N."/>
            <person name="Pu L.-L."/>
            <person name="Puazo M."/>
            <person name="Qu C."/>
            <person name="Quiroz J."/>
            <person name="Raj R."/>
            <person name="Weissenberger G."/>
            <person name="Xin Y."/>
            <person name="Zou X."/>
            <person name="Han Y."/>
            <person name="Richards S."/>
            <person name="Worley K."/>
            <person name="Muzny D."/>
            <person name="Gibbs R."/>
        </authorList>
    </citation>
    <scope>NUCLEOTIDE SEQUENCE</scope>
    <source>
        <strain evidence="4">Sampled in the wild</strain>
    </source>
</reference>
<comment type="cofactor">
    <cofactor evidence="1">
        <name>a divalent metal cation</name>
        <dbReference type="ChEBI" id="CHEBI:60240"/>
    </cofactor>
</comment>
<dbReference type="OrthoDB" id="6623005at2759"/>
<protein>
    <recommendedName>
        <fullName evidence="3">DDE Tnp4 domain-containing protein</fullName>
    </recommendedName>
</protein>
<dbReference type="InterPro" id="IPR027806">
    <property type="entry name" value="HARBI1_dom"/>
</dbReference>
<keyword evidence="2" id="KW-0479">Metal-binding</keyword>
<accession>A0A8K0JWT7</accession>
<dbReference type="EMBL" id="KZ308185">
    <property type="protein sequence ID" value="KAG8224140.1"/>
    <property type="molecule type" value="Genomic_DNA"/>
</dbReference>
<sequence>MSVSLRYLATGNSFYSLYYLYYEYLIGITTIRAIVRDACDKLWMCFRLTCKIIMRIHGKDFPNCLGAVDGKHIQIKKQNRNGSQCFNYKNYFSVILLSIADADYCITSIDIESYVIVSDLHAFQCSKFDHRLEGQLHIHENRQLPNDDCVPMPFVLIGDKAFTLSEHLLRPYE</sequence>
<evidence type="ECO:0000313" key="4">
    <source>
        <dbReference type="EMBL" id="KAG8224140.1"/>
    </source>
</evidence>
<evidence type="ECO:0000259" key="3">
    <source>
        <dbReference type="Pfam" id="PF13359"/>
    </source>
</evidence>
<gene>
    <name evidence="4" type="ORF">J437_LFUL005474</name>
</gene>